<gene>
    <name evidence="6" type="ORF">GQF42_11480</name>
</gene>
<keyword evidence="4" id="KW-0503">Monooxygenase</keyword>
<dbReference type="InterPro" id="IPR011251">
    <property type="entry name" value="Luciferase-like_dom"/>
</dbReference>
<reference evidence="6 7" key="1">
    <citation type="submission" date="2019-12" db="EMBL/GenBank/DDBJ databases">
        <title>Streptomyces sp. strain T44 isolated from rhizosphere soil of Broussonetia papyrifera.</title>
        <authorList>
            <person name="Mo P."/>
        </authorList>
    </citation>
    <scope>NUCLEOTIDE SEQUENCE [LARGE SCALE GENOMIC DNA]</scope>
    <source>
        <strain evidence="6 7">T44</strain>
    </source>
</reference>
<dbReference type="PANTHER" id="PTHR30011">
    <property type="entry name" value="ALKANESULFONATE MONOOXYGENASE-RELATED"/>
    <property type="match status" value="1"/>
</dbReference>
<evidence type="ECO:0000313" key="7">
    <source>
        <dbReference type="Proteomes" id="UP000436138"/>
    </source>
</evidence>
<evidence type="ECO:0000256" key="3">
    <source>
        <dbReference type="ARBA" id="ARBA00023002"/>
    </source>
</evidence>
<keyword evidence="3" id="KW-0560">Oxidoreductase</keyword>
<keyword evidence="7" id="KW-1185">Reference proteome</keyword>
<name>A0A6I6MU07_9ACTN</name>
<sequence>MTVRWRQVHLAVRVPAAADTTGVDFSGFERLARVAERGLFDFLLFDAGPVGRPEPIALLNALAGVTARVGLAAAVGGTGGEPYELARRLATLDHLSAGRAGWLEGAWTAAGVPDGAGLPRCPQGRPVVIRAGEGERALAAAVASADVMVVPHRPLAASRARYADVKRRLVAYGRAPEELKVLAGVSVGLGGTAGEASFVGTPEAVADALHSYVREGAVDGYVLAAHEVEEFVDRVVPLLQERGAFRVEYAGTTLRSHLGVPHPEGVF</sequence>
<accession>A0A6I6MU07</accession>
<evidence type="ECO:0000256" key="4">
    <source>
        <dbReference type="ARBA" id="ARBA00023033"/>
    </source>
</evidence>
<organism evidence="6 7">
    <name type="scientific">Streptomyces broussonetiae</name>
    <dbReference type="NCBI Taxonomy" id="2686304"/>
    <lineage>
        <taxon>Bacteria</taxon>
        <taxon>Bacillati</taxon>
        <taxon>Actinomycetota</taxon>
        <taxon>Actinomycetes</taxon>
        <taxon>Kitasatosporales</taxon>
        <taxon>Streptomycetaceae</taxon>
        <taxon>Streptomyces</taxon>
    </lineage>
</organism>
<dbReference type="InterPro" id="IPR036661">
    <property type="entry name" value="Luciferase-like_sf"/>
</dbReference>
<protein>
    <submittedName>
        <fullName evidence="6">LLM class flavin-dependent oxidoreductase</fullName>
    </submittedName>
</protein>
<dbReference type="KEGG" id="sbro:GQF42_11480"/>
<dbReference type="Pfam" id="PF00296">
    <property type="entry name" value="Bac_luciferase"/>
    <property type="match status" value="1"/>
</dbReference>
<dbReference type="EMBL" id="CP047020">
    <property type="protein sequence ID" value="QHA03813.1"/>
    <property type="molecule type" value="Genomic_DNA"/>
</dbReference>
<dbReference type="GO" id="GO:0004497">
    <property type="term" value="F:monooxygenase activity"/>
    <property type="evidence" value="ECO:0007669"/>
    <property type="project" value="UniProtKB-KW"/>
</dbReference>
<evidence type="ECO:0000256" key="2">
    <source>
        <dbReference type="ARBA" id="ARBA00022643"/>
    </source>
</evidence>
<evidence type="ECO:0000313" key="6">
    <source>
        <dbReference type="EMBL" id="QHA03813.1"/>
    </source>
</evidence>
<proteinExistence type="predicted"/>
<keyword evidence="2" id="KW-0288">FMN</keyword>
<feature type="domain" description="Luciferase-like" evidence="5">
    <location>
        <begin position="16"/>
        <end position="103"/>
    </location>
</feature>
<dbReference type="RefSeq" id="WP_158919530.1">
    <property type="nucleotide sequence ID" value="NZ_CP047020.1"/>
</dbReference>
<dbReference type="Gene3D" id="3.20.20.30">
    <property type="entry name" value="Luciferase-like domain"/>
    <property type="match status" value="2"/>
</dbReference>
<evidence type="ECO:0000259" key="5">
    <source>
        <dbReference type="Pfam" id="PF00296"/>
    </source>
</evidence>
<dbReference type="Proteomes" id="UP000436138">
    <property type="component" value="Chromosome"/>
</dbReference>
<dbReference type="AlphaFoldDB" id="A0A6I6MU07"/>
<dbReference type="InterPro" id="IPR051260">
    <property type="entry name" value="Diverse_substr_monoxygenases"/>
</dbReference>
<dbReference type="SUPFAM" id="SSF51679">
    <property type="entry name" value="Bacterial luciferase-like"/>
    <property type="match status" value="1"/>
</dbReference>
<dbReference type="GO" id="GO:0016705">
    <property type="term" value="F:oxidoreductase activity, acting on paired donors, with incorporation or reduction of molecular oxygen"/>
    <property type="evidence" value="ECO:0007669"/>
    <property type="project" value="InterPro"/>
</dbReference>
<dbReference type="PANTHER" id="PTHR30011:SF16">
    <property type="entry name" value="C2H2 FINGER DOMAIN TRANSCRIPTION FACTOR (EUROFUNG)-RELATED"/>
    <property type="match status" value="1"/>
</dbReference>
<evidence type="ECO:0000256" key="1">
    <source>
        <dbReference type="ARBA" id="ARBA00022630"/>
    </source>
</evidence>
<keyword evidence="1" id="KW-0285">Flavoprotein</keyword>